<dbReference type="Proteomes" id="UP000663844">
    <property type="component" value="Unassembled WGS sequence"/>
</dbReference>
<organism evidence="2 3">
    <name type="scientific">Adineta steineri</name>
    <dbReference type="NCBI Taxonomy" id="433720"/>
    <lineage>
        <taxon>Eukaryota</taxon>
        <taxon>Metazoa</taxon>
        <taxon>Spiralia</taxon>
        <taxon>Gnathifera</taxon>
        <taxon>Rotifera</taxon>
        <taxon>Eurotatoria</taxon>
        <taxon>Bdelloidea</taxon>
        <taxon>Adinetida</taxon>
        <taxon>Adinetidae</taxon>
        <taxon>Adineta</taxon>
    </lineage>
</organism>
<reference evidence="2" key="1">
    <citation type="submission" date="2021-02" db="EMBL/GenBank/DDBJ databases">
        <authorList>
            <person name="Nowell W R."/>
        </authorList>
    </citation>
    <scope>NUCLEOTIDE SEQUENCE</scope>
</reference>
<gene>
    <name evidence="1" type="ORF">JYZ213_LOCUS25328</name>
    <name evidence="2" type="ORF">OXD698_LOCUS27465</name>
</gene>
<dbReference type="Proteomes" id="UP000663845">
    <property type="component" value="Unassembled WGS sequence"/>
</dbReference>
<proteinExistence type="predicted"/>
<evidence type="ECO:0000313" key="2">
    <source>
        <dbReference type="EMBL" id="CAF3964686.1"/>
    </source>
</evidence>
<name>A0A819LDJ9_9BILA</name>
<comment type="caution">
    <text evidence="2">The sequence shown here is derived from an EMBL/GenBank/DDBJ whole genome shotgun (WGS) entry which is preliminary data.</text>
</comment>
<evidence type="ECO:0000313" key="1">
    <source>
        <dbReference type="EMBL" id="CAF1173043.1"/>
    </source>
</evidence>
<dbReference type="EMBL" id="CAJOAZ010002847">
    <property type="protein sequence ID" value="CAF3964686.1"/>
    <property type="molecule type" value="Genomic_DNA"/>
</dbReference>
<sequence length="70" mass="7637">MDKNSINIAANMVQKSDHGSSVEEHINKSSTILPQSSADRVESIDDAAKIIQREGADACKVDAELHDHKH</sequence>
<accession>A0A819LDJ9</accession>
<dbReference type="EMBL" id="CAJNOG010000322">
    <property type="protein sequence ID" value="CAF1173043.1"/>
    <property type="molecule type" value="Genomic_DNA"/>
</dbReference>
<evidence type="ECO:0000313" key="3">
    <source>
        <dbReference type="Proteomes" id="UP000663844"/>
    </source>
</evidence>
<dbReference type="AlphaFoldDB" id="A0A819LDJ9"/>
<protein>
    <submittedName>
        <fullName evidence="2">Uncharacterized protein</fullName>
    </submittedName>
</protein>